<dbReference type="InterPro" id="IPR001647">
    <property type="entry name" value="HTH_TetR"/>
</dbReference>
<dbReference type="RefSeq" id="WP_021931517.1">
    <property type="nucleotide sequence ID" value="NZ_AP023322.1"/>
</dbReference>
<proteinExistence type="predicted"/>
<dbReference type="Proteomes" id="UP000594042">
    <property type="component" value="Chromosome"/>
</dbReference>
<evidence type="ECO:0000256" key="2">
    <source>
        <dbReference type="PROSITE-ProRule" id="PRU00335"/>
    </source>
</evidence>
<dbReference type="PANTHER" id="PTHR43479:SF11">
    <property type="entry name" value="ACREF_ENVCD OPERON REPRESSOR-RELATED"/>
    <property type="match status" value="1"/>
</dbReference>
<dbReference type="GO" id="GO:0003677">
    <property type="term" value="F:DNA binding"/>
    <property type="evidence" value="ECO:0007669"/>
    <property type="project" value="UniProtKB-UniRule"/>
</dbReference>
<dbReference type="SUPFAM" id="SSF46689">
    <property type="entry name" value="Homeodomain-like"/>
    <property type="match status" value="1"/>
</dbReference>
<sequence>MQIPKDNIRNNILKAAENIFLEKGYSKTSMREIAAKSNVVLSNIYNYFKNKDEIFCQIVRPVTYAFDKMLHEHHGHSSADILELYSDSYLLYVIQEYIYIIHQHRNLLKILFFCSLGSSLENYKEDFTNRSTLLVKDYLQNMKAKHPQLNIDISDFSIHLHTVWMFTLFEEIIMHKISPGDTEQIIKEYIQFEVIGWRELMKI</sequence>
<dbReference type="EMBL" id="AP023322">
    <property type="protein sequence ID" value="BCI62847.1"/>
    <property type="molecule type" value="Genomic_DNA"/>
</dbReference>
<keyword evidence="1 2" id="KW-0238">DNA-binding</keyword>
<protein>
    <submittedName>
        <fullName evidence="4">TetR family transcriptional regulator</fullName>
    </submittedName>
</protein>
<feature type="domain" description="HTH tetR-type" evidence="3">
    <location>
        <begin position="6"/>
        <end position="66"/>
    </location>
</feature>
<evidence type="ECO:0000313" key="4">
    <source>
        <dbReference type="EMBL" id="BCI62847.1"/>
    </source>
</evidence>
<organism evidence="4 5">
    <name type="scientific">Coprobacter secundus subsp. similis</name>
    <dbReference type="NCBI Taxonomy" id="2751153"/>
    <lineage>
        <taxon>Bacteria</taxon>
        <taxon>Pseudomonadati</taxon>
        <taxon>Bacteroidota</taxon>
        <taxon>Bacteroidia</taxon>
        <taxon>Bacteroidales</taxon>
        <taxon>Barnesiellaceae</taxon>
        <taxon>Coprobacter</taxon>
    </lineage>
</organism>
<dbReference type="InterPro" id="IPR050624">
    <property type="entry name" value="HTH-type_Tx_Regulator"/>
</dbReference>
<dbReference type="AlphaFoldDB" id="A0A7G1HZ98"/>
<reference evidence="5" key="1">
    <citation type="submission" date="2020-07" db="EMBL/GenBank/DDBJ databases">
        <title>Complete genome sequencing of Coprobacter sp. strain 2CBH44.</title>
        <authorList>
            <person name="Sakamoto M."/>
            <person name="Murakami T."/>
            <person name="Mori H."/>
        </authorList>
    </citation>
    <scope>NUCLEOTIDE SEQUENCE [LARGE SCALE GENOMIC DNA]</scope>
    <source>
        <strain evidence="5">2CBH44</strain>
    </source>
</reference>
<dbReference type="PRINTS" id="PR00455">
    <property type="entry name" value="HTHTETR"/>
</dbReference>
<accession>A0A7G1HZ98</accession>
<dbReference type="Pfam" id="PF00440">
    <property type="entry name" value="TetR_N"/>
    <property type="match status" value="1"/>
</dbReference>
<name>A0A7G1HZ98_9BACT</name>
<evidence type="ECO:0000256" key="1">
    <source>
        <dbReference type="ARBA" id="ARBA00023125"/>
    </source>
</evidence>
<dbReference type="KEGG" id="copr:Cop2CBH44_12000"/>
<gene>
    <name evidence="4" type="ORF">Cop2CBH44_12000</name>
</gene>
<dbReference type="Gene3D" id="1.10.357.10">
    <property type="entry name" value="Tetracycline Repressor, domain 2"/>
    <property type="match status" value="1"/>
</dbReference>
<dbReference type="PROSITE" id="PS50977">
    <property type="entry name" value="HTH_TETR_2"/>
    <property type="match status" value="1"/>
</dbReference>
<keyword evidence="5" id="KW-1185">Reference proteome</keyword>
<evidence type="ECO:0000313" key="5">
    <source>
        <dbReference type="Proteomes" id="UP000594042"/>
    </source>
</evidence>
<evidence type="ECO:0000259" key="3">
    <source>
        <dbReference type="PROSITE" id="PS50977"/>
    </source>
</evidence>
<dbReference type="InterPro" id="IPR009057">
    <property type="entry name" value="Homeodomain-like_sf"/>
</dbReference>
<feature type="DNA-binding region" description="H-T-H motif" evidence="2">
    <location>
        <begin position="29"/>
        <end position="48"/>
    </location>
</feature>
<dbReference type="PANTHER" id="PTHR43479">
    <property type="entry name" value="ACREF/ENVCD OPERON REPRESSOR-RELATED"/>
    <property type="match status" value="1"/>
</dbReference>